<dbReference type="InterPro" id="IPR041495">
    <property type="entry name" value="Mub_B2"/>
</dbReference>
<dbReference type="RefSeq" id="WP_420798100.1">
    <property type="nucleotide sequence ID" value="NZ_JAAMFJ010000005.1"/>
</dbReference>
<feature type="non-terminal residue" evidence="2">
    <location>
        <position position="541"/>
    </location>
</feature>
<gene>
    <name evidence="2" type="ORF">G6R28_05810</name>
</gene>
<dbReference type="PROSITE" id="PS51450">
    <property type="entry name" value="LRR"/>
    <property type="match status" value="2"/>
</dbReference>
<name>A0ABS5QUY7_9LACO</name>
<dbReference type="EMBL" id="JAAMFJ010000005">
    <property type="protein sequence ID" value="MBS9336742.1"/>
    <property type="molecule type" value="Genomic_DNA"/>
</dbReference>
<sequence length="541" mass="60618">MGFILNFIVRGDHRIFLVRKGAYFLQSINFKKITILLMVTIGILFSSTSGKAMADSVDDWMPNKNFQSLILDNMKSQNIDVNDVNDITKEKMSELKWISNSYKDEQWNVHNFDLLSQDRGYASYSIEGIQYASNISNLQLANNLNYGNKVAIGDIVDISPIKNLTSLKYIFLYGNRIKNIQPLVNIQNKGNIHYLDVSNNSISDFTGLDTSKYPVEGITEVINNEVPHQNIRIIHENPSIDSQYAVTDPVYINSGTSDFTLDINKIVKLPNGKTITNISAMDSFVPLESNLGYIFPYQSGTTSYEKINNSTIKFYNLKEQIENPSNNQIPHISGYQSVNIPYKYYMIVNNEADNGSFYIIPYIFGEKPVDHSSINGSDYKMTVGDPQPTVSDFQATATNFEGKNIPVNVDLSQANLNEAGTYEVILSTEDGQSKRVQLIVKNAPAESTETKTVNETIHYQYADGTEAADTYTKSLTFTRTEYTDAVTGEVTYGDWSADQNFEAVKSPVIDGYTPDQAEIAAQTVNSNSKDLTFTVKYTKDA</sequence>
<dbReference type="InterPro" id="IPR032675">
    <property type="entry name" value="LRR_dom_sf"/>
</dbReference>
<protein>
    <submittedName>
        <fullName evidence="2">Leucine-rich repeat domain-containing protein</fullName>
    </submittedName>
</protein>
<evidence type="ECO:0000313" key="2">
    <source>
        <dbReference type="EMBL" id="MBS9336742.1"/>
    </source>
</evidence>
<accession>A0ABS5QUY7</accession>
<proteinExistence type="predicted"/>
<dbReference type="Gene3D" id="2.60.40.4300">
    <property type="match status" value="1"/>
</dbReference>
<dbReference type="Proteomes" id="UP000735205">
    <property type="component" value="Unassembled WGS sequence"/>
</dbReference>
<dbReference type="SUPFAM" id="SSF52058">
    <property type="entry name" value="L domain-like"/>
    <property type="match status" value="1"/>
</dbReference>
<dbReference type="Pfam" id="PF17966">
    <property type="entry name" value="Muc_B2"/>
    <property type="match status" value="1"/>
</dbReference>
<evidence type="ECO:0000259" key="1">
    <source>
        <dbReference type="Pfam" id="PF17966"/>
    </source>
</evidence>
<reference evidence="2 3" key="1">
    <citation type="submission" date="2020-02" db="EMBL/GenBank/DDBJ databases">
        <title>Fructobacillus sp. isolated from paper mulberry of Taiwan.</title>
        <authorList>
            <person name="Lin S.-T."/>
        </authorList>
    </citation>
    <scope>NUCLEOTIDE SEQUENCE [LARGE SCALE GENOMIC DNA]</scope>
    <source>
        <strain evidence="2 3">M1-21</strain>
    </source>
</reference>
<dbReference type="InterPro" id="IPR001611">
    <property type="entry name" value="Leu-rich_rpt"/>
</dbReference>
<comment type="caution">
    <text evidence="2">The sequence shown here is derived from an EMBL/GenBank/DDBJ whole genome shotgun (WGS) entry which is preliminary data.</text>
</comment>
<feature type="domain" description="Mub B2-like" evidence="1">
    <location>
        <begin position="446"/>
        <end position="540"/>
    </location>
</feature>
<evidence type="ECO:0000313" key="3">
    <source>
        <dbReference type="Proteomes" id="UP000735205"/>
    </source>
</evidence>
<dbReference type="Gene3D" id="3.80.10.10">
    <property type="entry name" value="Ribonuclease Inhibitor"/>
    <property type="match status" value="1"/>
</dbReference>
<keyword evidence="3" id="KW-1185">Reference proteome</keyword>
<organism evidence="2 3">
    <name type="scientific">Fructobacillus papyrifericola</name>
    <dbReference type="NCBI Taxonomy" id="2713172"/>
    <lineage>
        <taxon>Bacteria</taxon>
        <taxon>Bacillati</taxon>
        <taxon>Bacillota</taxon>
        <taxon>Bacilli</taxon>
        <taxon>Lactobacillales</taxon>
        <taxon>Lactobacillaceae</taxon>
        <taxon>Fructobacillus</taxon>
    </lineage>
</organism>